<feature type="signal peptide" evidence="1">
    <location>
        <begin position="1"/>
        <end position="20"/>
    </location>
</feature>
<dbReference type="AlphaFoldDB" id="A0ABD3MNH2"/>
<evidence type="ECO:0000256" key="1">
    <source>
        <dbReference type="SAM" id="SignalP"/>
    </source>
</evidence>
<keyword evidence="1" id="KW-0732">Signal</keyword>
<dbReference type="Proteomes" id="UP001530400">
    <property type="component" value="Unassembled WGS sequence"/>
</dbReference>
<protein>
    <submittedName>
        <fullName evidence="2">Uncharacterized protein</fullName>
    </submittedName>
</protein>
<organism evidence="2 3">
    <name type="scientific">Cyclotella atomus</name>
    <dbReference type="NCBI Taxonomy" id="382360"/>
    <lineage>
        <taxon>Eukaryota</taxon>
        <taxon>Sar</taxon>
        <taxon>Stramenopiles</taxon>
        <taxon>Ochrophyta</taxon>
        <taxon>Bacillariophyta</taxon>
        <taxon>Coscinodiscophyceae</taxon>
        <taxon>Thalassiosirophycidae</taxon>
        <taxon>Stephanodiscales</taxon>
        <taxon>Stephanodiscaceae</taxon>
        <taxon>Cyclotella</taxon>
    </lineage>
</organism>
<reference evidence="2 3" key="1">
    <citation type="submission" date="2024-10" db="EMBL/GenBank/DDBJ databases">
        <title>Updated reference genomes for cyclostephanoid diatoms.</title>
        <authorList>
            <person name="Roberts W.R."/>
            <person name="Alverson A.J."/>
        </authorList>
    </citation>
    <scope>NUCLEOTIDE SEQUENCE [LARGE SCALE GENOMIC DNA]</scope>
    <source>
        <strain evidence="2 3">AJA010-31</strain>
    </source>
</reference>
<proteinExistence type="predicted"/>
<keyword evidence="3" id="KW-1185">Reference proteome</keyword>
<comment type="caution">
    <text evidence="2">The sequence shown here is derived from an EMBL/GenBank/DDBJ whole genome shotgun (WGS) entry which is preliminary data.</text>
</comment>
<evidence type="ECO:0000313" key="3">
    <source>
        <dbReference type="Proteomes" id="UP001530400"/>
    </source>
</evidence>
<dbReference type="EMBL" id="JALLPJ020001403">
    <property type="protein sequence ID" value="KAL3765328.1"/>
    <property type="molecule type" value="Genomic_DNA"/>
</dbReference>
<accession>A0ABD3MNH2</accession>
<sequence length="471" mass="52583">MLKAFSLALCLATVIGESRSSVLNGTNQELIQGCNSFKESNTLSTECSTAIHSRECLSITGFSNRDFAASGIYCQLASASDVYQLRVDDKLRYELLKRGSDRFDLLRVIKSKRGKWVGAAIYTGFKSSESLEDVEWLGYAMDAKEGESVYDYTEPKLNATFVETPTSYLKALHIANDYRAKSIDACELSFCDSTLMLPANSQGSVLWSGFCHSYWRAAAQLAELGGNNVEAANRYEKARTCVKDQIRHLAVQQVPISSYLRWKMAEISHLMAKSLVKAGRLQSAMTEVLVGLAHSPEQKQRWKILKYIIVGLLRNLTPFFVYNRRRLLLISLGDLRLATNDVDGAIKAYRQAFEAVLLKGGMIETQNFWSYFSDSVGDLIAEIVSNNDTDMGKPSNYAVARTSMLFGVEKGTNINMKDVDQLDSIGVMESLGHKCIIDVESFYRFEDKNLDFCTHHILSSAEDINAESSTE</sequence>
<name>A0ABD3MNH2_9STRA</name>
<gene>
    <name evidence="2" type="ORF">ACHAWO_010017</name>
</gene>
<feature type="chain" id="PRO_5044861709" evidence="1">
    <location>
        <begin position="21"/>
        <end position="471"/>
    </location>
</feature>
<evidence type="ECO:0000313" key="2">
    <source>
        <dbReference type="EMBL" id="KAL3765328.1"/>
    </source>
</evidence>